<evidence type="ECO:0000256" key="3">
    <source>
        <dbReference type="ARBA" id="ARBA00023315"/>
    </source>
</evidence>
<proteinExistence type="inferred from homology"/>
<feature type="domain" description="Thiolase N-terminal" evidence="6">
    <location>
        <begin position="13"/>
        <end position="263"/>
    </location>
</feature>
<reference evidence="8" key="1">
    <citation type="submission" date="2023-07" db="EMBL/GenBank/DDBJ databases">
        <title>Genomic Encyclopedia of Type Strains, Phase IV (KMG-IV): sequencing the most valuable type-strain genomes for metagenomic binning, comparative biology and taxonomic classification.</title>
        <authorList>
            <person name="Goeker M."/>
        </authorList>
    </citation>
    <scope>NUCLEOTIDE SEQUENCE</scope>
    <source>
        <strain evidence="8">DSM 21202</strain>
    </source>
</reference>
<dbReference type="RefSeq" id="WP_306886341.1">
    <property type="nucleotide sequence ID" value="NZ_JAUSUL010000003.1"/>
</dbReference>
<dbReference type="Gene3D" id="3.40.47.10">
    <property type="match status" value="2"/>
</dbReference>
<feature type="active site" description="Acyl-thioester intermediate" evidence="4">
    <location>
        <position position="88"/>
    </location>
</feature>
<dbReference type="GO" id="GO:0003988">
    <property type="term" value="F:acetyl-CoA C-acyltransferase activity"/>
    <property type="evidence" value="ECO:0007669"/>
    <property type="project" value="UniProtKB-ARBA"/>
</dbReference>
<evidence type="ECO:0000313" key="8">
    <source>
        <dbReference type="EMBL" id="MDQ0316459.1"/>
    </source>
</evidence>
<dbReference type="PIRSF" id="PIRSF000429">
    <property type="entry name" value="Ac-CoA_Ac_transf"/>
    <property type="match status" value="1"/>
</dbReference>
<dbReference type="CDD" id="cd00751">
    <property type="entry name" value="thiolase"/>
    <property type="match status" value="1"/>
</dbReference>
<keyword evidence="2 5" id="KW-0808">Transferase</keyword>
<feature type="active site" description="Proton acceptor" evidence="4">
    <location>
        <position position="384"/>
    </location>
</feature>
<dbReference type="InterPro" id="IPR020616">
    <property type="entry name" value="Thiolase_N"/>
</dbReference>
<dbReference type="SUPFAM" id="SSF53901">
    <property type="entry name" value="Thiolase-like"/>
    <property type="match status" value="2"/>
</dbReference>
<dbReference type="InterPro" id="IPR016039">
    <property type="entry name" value="Thiolase-like"/>
</dbReference>
<name>A0AAE3VQH5_9HYPH</name>
<dbReference type="InterPro" id="IPR020617">
    <property type="entry name" value="Thiolase_C"/>
</dbReference>
<dbReference type="PANTHER" id="PTHR18919:SF107">
    <property type="entry name" value="ACETYL-COA ACETYLTRANSFERASE, CYTOSOLIC"/>
    <property type="match status" value="1"/>
</dbReference>
<dbReference type="Pfam" id="PF00108">
    <property type="entry name" value="Thiolase_N"/>
    <property type="match status" value="1"/>
</dbReference>
<comment type="caution">
    <text evidence="8">The sequence shown here is derived from an EMBL/GenBank/DDBJ whole genome shotgun (WGS) entry which is preliminary data.</text>
</comment>
<accession>A0AAE3VQH5</accession>
<evidence type="ECO:0000256" key="1">
    <source>
        <dbReference type="ARBA" id="ARBA00010982"/>
    </source>
</evidence>
<feature type="active site" description="Proton acceptor" evidence="4">
    <location>
        <position position="354"/>
    </location>
</feature>
<comment type="similarity">
    <text evidence="1 5">Belongs to the thiolase-like superfamily. Thiolase family.</text>
</comment>
<dbReference type="PANTHER" id="PTHR18919">
    <property type="entry name" value="ACETYL-COA C-ACYLTRANSFERASE"/>
    <property type="match status" value="1"/>
</dbReference>
<dbReference type="AlphaFoldDB" id="A0AAE3VQH5"/>
<keyword evidence="3 5" id="KW-0012">Acyltransferase</keyword>
<evidence type="ECO:0000256" key="4">
    <source>
        <dbReference type="PIRSR" id="PIRSR000429-1"/>
    </source>
</evidence>
<dbReference type="Proteomes" id="UP001229244">
    <property type="component" value="Unassembled WGS sequence"/>
</dbReference>
<evidence type="ECO:0000256" key="2">
    <source>
        <dbReference type="ARBA" id="ARBA00022679"/>
    </source>
</evidence>
<gene>
    <name evidence="8" type="ORF">J2S73_002935</name>
</gene>
<dbReference type="Pfam" id="PF02803">
    <property type="entry name" value="Thiolase_C"/>
    <property type="match status" value="1"/>
</dbReference>
<dbReference type="InterPro" id="IPR002155">
    <property type="entry name" value="Thiolase"/>
</dbReference>
<evidence type="ECO:0000259" key="7">
    <source>
        <dbReference type="Pfam" id="PF02803"/>
    </source>
</evidence>
<evidence type="ECO:0000259" key="6">
    <source>
        <dbReference type="Pfam" id="PF00108"/>
    </source>
</evidence>
<feature type="domain" description="Thiolase C-terminal" evidence="7">
    <location>
        <begin position="280"/>
        <end position="396"/>
    </location>
</feature>
<keyword evidence="9" id="KW-1185">Reference proteome</keyword>
<evidence type="ECO:0000313" key="9">
    <source>
        <dbReference type="Proteomes" id="UP001229244"/>
    </source>
</evidence>
<evidence type="ECO:0000256" key="5">
    <source>
        <dbReference type="RuleBase" id="RU003557"/>
    </source>
</evidence>
<organism evidence="8 9">
    <name type="scientific">Amorphus orientalis</name>
    <dbReference type="NCBI Taxonomy" id="649198"/>
    <lineage>
        <taxon>Bacteria</taxon>
        <taxon>Pseudomonadati</taxon>
        <taxon>Pseudomonadota</taxon>
        <taxon>Alphaproteobacteria</taxon>
        <taxon>Hyphomicrobiales</taxon>
        <taxon>Amorphaceae</taxon>
        <taxon>Amorphus</taxon>
    </lineage>
</organism>
<sequence length="398" mass="42064">MKAFIPYGGYWSTPFARWSGELAHLHAIEFAAHVTKAELARRELDPTVFDFAAYGLTVPQKSSFYGVPWFGGMIGADTLTGPTINQACATGARLFSTAAGEIATGGASTCLIVSGDRCSNGPHLYYPAPHGPGGTGASEDWVLDSFSNDPWARCAMVQTAENVAAREGITTEEQHEVVLHRSEQYAQALADEAAFLKRFMTLPFDVPDARFRKTQAVMEADTGIHPSTAEGLAKLKPVMPDGTVTFGGQTHPADGSAAAIVVESAERAAELASNPDITIELVSFGLARVEKAHMPAAPIPASLQALERAGKTIADMAAIKSHNPFAVNDIAFARAMGIDWRSMNNFGSSLIWGHPQGPTGVRAIIELIEELALKGGGYGLFQGCAAGDSSMAVVLKVG</sequence>
<dbReference type="EMBL" id="JAUSUL010000003">
    <property type="protein sequence ID" value="MDQ0316459.1"/>
    <property type="molecule type" value="Genomic_DNA"/>
</dbReference>
<protein>
    <submittedName>
        <fullName evidence="8">Acetyl-CoA acetyltransferase</fullName>
    </submittedName>
</protein>